<keyword evidence="5" id="KW-0547">Nucleotide-binding</keyword>
<dbReference type="EC" id="2.7.13.3" evidence="2"/>
<reference evidence="10 11" key="1">
    <citation type="journal article" date="2010" name="J. Bacteriol.">
        <title>Genome sequence of Fulvimarina pelagi HTCC2506T, a Mn(II)-oxidizing alphaproteobacterium possessing an aerobic anoxygenic photosynthetic gene cluster and Xanthorhodopsin.</title>
        <authorList>
            <person name="Kang I."/>
            <person name="Oh H.M."/>
            <person name="Lim S.I."/>
            <person name="Ferriera S."/>
            <person name="Giovannoni S.J."/>
            <person name="Cho J.C."/>
        </authorList>
    </citation>
    <scope>NUCLEOTIDE SEQUENCE [LARGE SCALE GENOMIC DNA]</scope>
    <source>
        <strain evidence="10 11">HTCC2506</strain>
    </source>
</reference>
<name>Q0G7M4_9HYPH</name>
<dbReference type="Proteomes" id="UP000004310">
    <property type="component" value="Unassembled WGS sequence"/>
</dbReference>
<sequence length="398" mass="43854">MVAVRLYWDGRASRGAEQRRGSEGRSGRLIDWSVLGLEPEVEFDRITRLAARFLSVPVAYISFVEPARQVFKSAVGLPEPLATDRQTPISHSLCRHVVADGRPLVVSDVRSNDRLKDNPSVEALDIVAYIGTPIRLPTGGVIGSLCGIDHVRREWTESEIATAADLAELVSQQIELHFEVAKRQAAEKEITLVARELQHRTRNAFSIVQAVISLSMREEGLIPLKLEIIDKISTVASTQELIAQQSGGSVDFADMLDKELSPFSASGQYEKAGPKVAIAPNEAVFVSMIVHELTTNAVKHGALRAEDGDGHLVVEWRCETVDDGRMFTLTWKESGLSALDGVSPDADADNRTGFGSELLKILVSNQLRGTMERTLTEDALTIEMRFRLMPPMLETRFV</sequence>
<evidence type="ECO:0000256" key="3">
    <source>
        <dbReference type="ARBA" id="ARBA00022553"/>
    </source>
</evidence>
<evidence type="ECO:0000313" key="11">
    <source>
        <dbReference type="Proteomes" id="UP000004310"/>
    </source>
</evidence>
<keyword evidence="3" id="KW-0597">Phosphoprotein</keyword>
<dbReference type="eggNOG" id="COG2203">
    <property type="taxonomic scope" value="Bacteria"/>
</dbReference>
<evidence type="ECO:0000256" key="7">
    <source>
        <dbReference type="ARBA" id="ARBA00022840"/>
    </source>
</evidence>
<dbReference type="SMART" id="SM00911">
    <property type="entry name" value="HWE_HK"/>
    <property type="match status" value="1"/>
</dbReference>
<dbReference type="Pfam" id="PF01590">
    <property type="entry name" value="GAF"/>
    <property type="match status" value="1"/>
</dbReference>
<evidence type="ECO:0000259" key="9">
    <source>
        <dbReference type="SMART" id="SM00911"/>
    </source>
</evidence>
<dbReference type="STRING" id="217511.GCA_001463845_01722"/>
<feature type="domain" description="Signal transduction histidine kinase HWE region" evidence="9">
    <location>
        <begin position="196"/>
        <end position="275"/>
    </location>
</feature>
<dbReference type="InterPro" id="IPR003018">
    <property type="entry name" value="GAF"/>
</dbReference>
<dbReference type="RefSeq" id="WP_007066315.1">
    <property type="nucleotide sequence ID" value="NZ_DS022272.1"/>
</dbReference>
<accession>Q0G7M4</accession>
<gene>
    <name evidence="10" type="ORF">FP2506_05861</name>
</gene>
<dbReference type="InterPro" id="IPR029016">
    <property type="entry name" value="GAF-like_dom_sf"/>
</dbReference>
<dbReference type="InterPro" id="IPR036890">
    <property type="entry name" value="HATPase_C_sf"/>
</dbReference>
<feature type="domain" description="GAF" evidence="8">
    <location>
        <begin position="38"/>
        <end position="184"/>
    </location>
</feature>
<protein>
    <recommendedName>
        <fullName evidence="2">histidine kinase</fullName>
        <ecNumber evidence="2">2.7.13.3</ecNumber>
    </recommendedName>
</protein>
<evidence type="ECO:0000256" key="5">
    <source>
        <dbReference type="ARBA" id="ARBA00022741"/>
    </source>
</evidence>
<evidence type="ECO:0000259" key="8">
    <source>
        <dbReference type="SMART" id="SM00065"/>
    </source>
</evidence>
<keyword evidence="6 10" id="KW-0418">Kinase</keyword>
<dbReference type="Pfam" id="PF07536">
    <property type="entry name" value="HWE_HK"/>
    <property type="match status" value="1"/>
</dbReference>
<organism evidence="10 11">
    <name type="scientific">Fulvimarina pelagi HTCC2506</name>
    <dbReference type="NCBI Taxonomy" id="314231"/>
    <lineage>
        <taxon>Bacteria</taxon>
        <taxon>Pseudomonadati</taxon>
        <taxon>Pseudomonadota</taxon>
        <taxon>Alphaproteobacteria</taxon>
        <taxon>Hyphomicrobiales</taxon>
        <taxon>Aurantimonadaceae</taxon>
        <taxon>Fulvimarina</taxon>
    </lineage>
</organism>
<dbReference type="InterPro" id="IPR011102">
    <property type="entry name" value="Sig_transdc_His_kinase_HWE"/>
</dbReference>
<dbReference type="EMBL" id="AATP01000001">
    <property type="protein sequence ID" value="EAU42340.1"/>
    <property type="molecule type" value="Genomic_DNA"/>
</dbReference>
<dbReference type="PANTHER" id="PTHR43102">
    <property type="entry name" value="SLR1143 PROTEIN"/>
    <property type="match status" value="1"/>
</dbReference>
<dbReference type="GO" id="GO:0005524">
    <property type="term" value="F:ATP binding"/>
    <property type="evidence" value="ECO:0007669"/>
    <property type="project" value="UniProtKB-KW"/>
</dbReference>
<dbReference type="eggNOG" id="COG3920">
    <property type="taxonomic scope" value="Bacteria"/>
</dbReference>
<evidence type="ECO:0000256" key="6">
    <source>
        <dbReference type="ARBA" id="ARBA00022777"/>
    </source>
</evidence>
<dbReference type="Gene3D" id="3.30.450.40">
    <property type="match status" value="1"/>
</dbReference>
<dbReference type="PANTHER" id="PTHR43102:SF2">
    <property type="entry name" value="GAF DOMAIN-CONTAINING PROTEIN"/>
    <property type="match status" value="1"/>
</dbReference>
<keyword evidence="7" id="KW-0067">ATP-binding</keyword>
<comment type="catalytic activity">
    <reaction evidence="1">
        <text>ATP + protein L-histidine = ADP + protein N-phospho-L-histidine.</text>
        <dbReference type="EC" id="2.7.13.3"/>
    </reaction>
</comment>
<dbReference type="SMART" id="SM00065">
    <property type="entry name" value="GAF"/>
    <property type="match status" value="1"/>
</dbReference>
<dbReference type="Gene3D" id="3.30.565.10">
    <property type="entry name" value="Histidine kinase-like ATPase, C-terminal domain"/>
    <property type="match status" value="1"/>
</dbReference>
<evidence type="ECO:0000313" key="10">
    <source>
        <dbReference type="EMBL" id="EAU42340.1"/>
    </source>
</evidence>
<proteinExistence type="predicted"/>
<keyword evidence="11" id="KW-1185">Reference proteome</keyword>
<dbReference type="HOGENOM" id="CLU_000445_114_44_5"/>
<evidence type="ECO:0000256" key="1">
    <source>
        <dbReference type="ARBA" id="ARBA00000085"/>
    </source>
</evidence>
<dbReference type="SUPFAM" id="SSF55781">
    <property type="entry name" value="GAF domain-like"/>
    <property type="match status" value="1"/>
</dbReference>
<keyword evidence="4" id="KW-0808">Transferase</keyword>
<evidence type="ECO:0000256" key="2">
    <source>
        <dbReference type="ARBA" id="ARBA00012438"/>
    </source>
</evidence>
<evidence type="ECO:0000256" key="4">
    <source>
        <dbReference type="ARBA" id="ARBA00022679"/>
    </source>
</evidence>
<dbReference type="AlphaFoldDB" id="Q0G7M4"/>
<comment type="caution">
    <text evidence="10">The sequence shown here is derived from an EMBL/GenBank/DDBJ whole genome shotgun (WGS) entry which is preliminary data.</text>
</comment>
<dbReference type="GO" id="GO:0004673">
    <property type="term" value="F:protein histidine kinase activity"/>
    <property type="evidence" value="ECO:0007669"/>
    <property type="project" value="UniProtKB-EC"/>
</dbReference>